<evidence type="ECO:0000256" key="2">
    <source>
        <dbReference type="ARBA" id="ARBA00022722"/>
    </source>
</evidence>
<comment type="catalytic activity">
    <reaction evidence="5 6">
        <text>Exonucleolytic cleavage in either 5'- to 3'- or 3'- to 5'-direction to yield nucleoside 5'-phosphates.</text>
        <dbReference type="EC" id="3.1.11.6"/>
    </reaction>
</comment>
<dbReference type="HAMAP" id="MF_00378">
    <property type="entry name" value="Exonuc_7_L"/>
    <property type="match status" value="1"/>
</dbReference>
<evidence type="ECO:0000256" key="5">
    <source>
        <dbReference type="HAMAP-Rule" id="MF_00378"/>
    </source>
</evidence>
<keyword evidence="10" id="KW-1185">Reference proteome</keyword>
<reference evidence="10" key="1">
    <citation type="submission" date="2015-06" db="EMBL/GenBank/DDBJ databases">
        <authorList>
            <person name="Lim Y.L."/>
            <person name="Ee R."/>
            <person name="Yong D."/>
            <person name="How K.Y."/>
            <person name="Yin W.F."/>
            <person name="Chan K.G."/>
        </authorList>
    </citation>
    <scope>NUCLEOTIDE SEQUENCE [LARGE SCALE GENOMIC DNA]</scope>
    <source>
        <strain evidence="10">DSM 25325</strain>
    </source>
</reference>
<evidence type="ECO:0000313" key="9">
    <source>
        <dbReference type="EMBL" id="AKJ70089.1"/>
    </source>
</evidence>
<keyword evidence="3 5" id="KW-0378">Hydrolase</keyword>
<sequence>MKTDFDQEKRQFAADRAISVSELNSSVAAVLERNFPLAWVGGEISNFTRAASGHWYFSIKDARAQMRCVMFRSRAQHADFSPREGDRVEVRALLSMYEPRGEVQLNVEAIRRAGQGNLYEAFLRLKEKLAAAGLFDAERKRALPAFVRSVGVVTSLQAAALRDVLTTLARRAPHLSVIVYPAPVQGADAAARLAAALEKANARAEVDALLLCRGGGSIEDLWAFNEEVLAHAIVASRLPVISAVGHETDFTIADFVADVRAPTPTAGAELISASRDECLRVLGRFGERLRHAMARGLERRSQQLDWLTRELVSPREQLAQHRSRLDHLSARLRHALVQPVVRERGRFALLALRLAKARPQVATAQAHLVRLGERHAAAMQRQLERGSARTADLSVRLELLSPRHTLARGYAALLDERGQAVRDPHRLQPGRHVTVHLAEGAADLGIGDVQVRLDDTF</sequence>
<keyword evidence="1 5" id="KW-0963">Cytoplasm</keyword>
<comment type="function">
    <text evidence="5">Bidirectionally degrades single-stranded DNA into large acid-insoluble oligonucleotides, which are then degraded further into small acid-soluble oligonucleotides.</text>
</comment>
<dbReference type="CDD" id="cd04489">
    <property type="entry name" value="ExoVII_LU_OBF"/>
    <property type="match status" value="1"/>
</dbReference>
<dbReference type="PATRIC" id="fig|445709.3.peg.4117"/>
<dbReference type="AlphaFoldDB" id="A0A0G3EVP4"/>
<dbReference type="STRING" id="445709.ABW99_19615"/>
<accession>A0A0G3EVP4</accession>
<evidence type="ECO:0000256" key="3">
    <source>
        <dbReference type="ARBA" id="ARBA00022801"/>
    </source>
</evidence>
<dbReference type="EMBL" id="CP011568">
    <property type="protein sequence ID" value="AKJ70089.1"/>
    <property type="molecule type" value="Genomic_DNA"/>
</dbReference>
<evidence type="ECO:0000259" key="8">
    <source>
        <dbReference type="Pfam" id="PF13742"/>
    </source>
</evidence>
<feature type="domain" description="Exonuclease VII large subunit C-terminal" evidence="7">
    <location>
        <begin position="134"/>
        <end position="443"/>
    </location>
</feature>
<name>A0A0G3EVP4_9BURK</name>
<dbReference type="PANTHER" id="PTHR30008:SF0">
    <property type="entry name" value="EXODEOXYRIBONUCLEASE 7 LARGE SUBUNIT"/>
    <property type="match status" value="1"/>
</dbReference>
<dbReference type="InterPro" id="IPR003753">
    <property type="entry name" value="Exonuc_VII_L"/>
</dbReference>
<dbReference type="GO" id="GO:0009318">
    <property type="term" value="C:exodeoxyribonuclease VII complex"/>
    <property type="evidence" value="ECO:0007669"/>
    <property type="project" value="UniProtKB-UniRule"/>
</dbReference>
<dbReference type="GO" id="GO:0003676">
    <property type="term" value="F:nucleic acid binding"/>
    <property type="evidence" value="ECO:0007669"/>
    <property type="project" value="InterPro"/>
</dbReference>
<dbReference type="Pfam" id="PF13742">
    <property type="entry name" value="tRNA_anti_2"/>
    <property type="match status" value="1"/>
</dbReference>
<evidence type="ECO:0000256" key="4">
    <source>
        <dbReference type="ARBA" id="ARBA00022839"/>
    </source>
</evidence>
<dbReference type="GO" id="GO:0008855">
    <property type="term" value="F:exodeoxyribonuclease VII activity"/>
    <property type="evidence" value="ECO:0007669"/>
    <property type="project" value="UniProtKB-UniRule"/>
</dbReference>
<evidence type="ECO:0000256" key="6">
    <source>
        <dbReference type="RuleBase" id="RU004355"/>
    </source>
</evidence>
<dbReference type="OrthoDB" id="9802795at2"/>
<keyword evidence="4 5" id="KW-0269">Exonuclease</keyword>
<dbReference type="EC" id="3.1.11.6" evidence="5"/>
<gene>
    <name evidence="5" type="primary">xseA</name>
    <name evidence="9" type="ORF">ABW99_19615</name>
</gene>
<dbReference type="Pfam" id="PF02601">
    <property type="entry name" value="Exonuc_VII_L"/>
    <property type="match status" value="1"/>
</dbReference>
<dbReference type="RefSeq" id="WP_047216002.1">
    <property type="nucleotide sequence ID" value="NZ_CP011568.3"/>
</dbReference>
<dbReference type="Proteomes" id="UP000036700">
    <property type="component" value="Chromosome"/>
</dbReference>
<dbReference type="KEGG" id="ptx:ABW99_19615"/>
<proteinExistence type="inferred from homology"/>
<dbReference type="InterPro" id="IPR025824">
    <property type="entry name" value="OB-fold_nuc-bd_dom"/>
</dbReference>
<protein>
    <recommendedName>
        <fullName evidence="5">Exodeoxyribonuclease 7 large subunit</fullName>
        <ecNumber evidence="5">3.1.11.6</ecNumber>
    </recommendedName>
    <alternativeName>
        <fullName evidence="5">Exodeoxyribonuclease VII large subunit</fullName>
        <shortName evidence="5">Exonuclease VII large subunit</shortName>
    </alternativeName>
</protein>
<organism evidence="9 10">
    <name type="scientific">Pandoraea thiooxydans</name>
    <dbReference type="NCBI Taxonomy" id="445709"/>
    <lineage>
        <taxon>Bacteria</taxon>
        <taxon>Pseudomonadati</taxon>
        <taxon>Pseudomonadota</taxon>
        <taxon>Betaproteobacteria</taxon>
        <taxon>Burkholderiales</taxon>
        <taxon>Burkholderiaceae</taxon>
        <taxon>Pandoraea</taxon>
    </lineage>
</organism>
<comment type="similarity">
    <text evidence="5 6">Belongs to the XseA family.</text>
</comment>
<dbReference type="NCBIfam" id="TIGR00237">
    <property type="entry name" value="xseA"/>
    <property type="match status" value="1"/>
</dbReference>
<evidence type="ECO:0000256" key="1">
    <source>
        <dbReference type="ARBA" id="ARBA00022490"/>
    </source>
</evidence>
<evidence type="ECO:0000313" key="10">
    <source>
        <dbReference type="Proteomes" id="UP000036700"/>
    </source>
</evidence>
<dbReference type="GO" id="GO:0005737">
    <property type="term" value="C:cytoplasm"/>
    <property type="evidence" value="ECO:0007669"/>
    <property type="project" value="UniProtKB-SubCell"/>
</dbReference>
<comment type="subcellular location">
    <subcellularLocation>
        <location evidence="5 6">Cytoplasm</location>
    </subcellularLocation>
</comment>
<dbReference type="InterPro" id="IPR020579">
    <property type="entry name" value="Exonuc_VII_lsu_C"/>
</dbReference>
<feature type="domain" description="OB-fold nucleic acid binding" evidence="8">
    <location>
        <begin position="18"/>
        <end position="111"/>
    </location>
</feature>
<keyword evidence="2 5" id="KW-0540">Nuclease</keyword>
<evidence type="ECO:0000259" key="7">
    <source>
        <dbReference type="Pfam" id="PF02601"/>
    </source>
</evidence>
<dbReference type="PANTHER" id="PTHR30008">
    <property type="entry name" value="EXODEOXYRIBONUCLEASE 7 LARGE SUBUNIT"/>
    <property type="match status" value="1"/>
</dbReference>
<dbReference type="GO" id="GO:0006308">
    <property type="term" value="P:DNA catabolic process"/>
    <property type="evidence" value="ECO:0007669"/>
    <property type="project" value="UniProtKB-UniRule"/>
</dbReference>
<comment type="subunit">
    <text evidence="5">Heterooligomer composed of large and small subunits.</text>
</comment>